<dbReference type="GO" id="GO:0005829">
    <property type="term" value="C:cytosol"/>
    <property type="evidence" value="ECO:0007669"/>
    <property type="project" value="TreeGrafter"/>
</dbReference>
<dbReference type="GO" id="GO:0006782">
    <property type="term" value="P:protoporphyrinogen IX biosynthetic process"/>
    <property type="evidence" value="ECO:0007669"/>
    <property type="project" value="UniProtKB-UniPathway"/>
</dbReference>
<name>A0A2G8RY04_9APHY</name>
<comment type="caution">
    <text evidence="2">The sequence shown here is derived from an EMBL/GenBank/DDBJ whole genome shotgun (WGS) entry which is preliminary data.</text>
</comment>
<dbReference type="InterPro" id="IPR036108">
    <property type="entry name" value="4pyrrol_syn_uPrphyn_synt_sf"/>
</dbReference>
<keyword evidence="3" id="KW-1185">Reference proteome</keyword>
<dbReference type="EMBL" id="AYKW01000045">
    <property type="protein sequence ID" value="PIL26198.1"/>
    <property type="molecule type" value="Genomic_DNA"/>
</dbReference>
<dbReference type="Pfam" id="PF02602">
    <property type="entry name" value="HEM4"/>
    <property type="match status" value="1"/>
</dbReference>
<dbReference type="GO" id="GO:0006780">
    <property type="term" value="P:uroporphyrinogen III biosynthetic process"/>
    <property type="evidence" value="ECO:0007669"/>
    <property type="project" value="InterPro"/>
</dbReference>
<dbReference type="STRING" id="1077348.A0A2G8RY04"/>
<dbReference type="SUPFAM" id="SSF69618">
    <property type="entry name" value="HemD-like"/>
    <property type="match status" value="1"/>
</dbReference>
<dbReference type="InterPro" id="IPR003754">
    <property type="entry name" value="4pyrrol_synth_uPrphyn_synth"/>
</dbReference>
<dbReference type="AlphaFoldDB" id="A0A2G8RY04"/>
<evidence type="ECO:0000259" key="1">
    <source>
        <dbReference type="Pfam" id="PF02602"/>
    </source>
</evidence>
<dbReference type="Proteomes" id="UP000230002">
    <property type="component" value="Unassembled WGS sequence"/>
</dbReference>
<protein>
    <recommendedName>
        <fullName evidence="1">Tetrapyrrole biosynthesis uroporphyrinogen III synthase domain-containing protein</fullName>
    </recommendedName>
</protein>
<dbReference type="UniPathway" id="UPA00251">
    <property type="reaction ID" value="UER00320"/>
</dbReference>
<dbReference type="CDD" id="cd06578">
    <property type="entry name" value="HemD"/>
    <property type="match status" value="1"/>
</dbReference>
<evidence type="ECO:0000313" key="3">
    <source>
        <dbReference type="Proteomes" id="UP000230002"/>
    </source>
</evidence>
<gene>
    <name evidence="2" type="ORF">GSI_11953</name>
</gene>
<dbReference type="GO" id="GO:0004852">
    <property type="term" value="F:uroporphyrinogen-III synthase activity"/>
    <property type="evidence" value="ECO:0007669"/>
    <property type="project" value="InterPro"/>
</dbReference>
<dbReference type="OrthoDB" id="5595751at2759"/>
<dbReference type="PANTHER" id="PTHR12390">
    <property type="entry name" value="UROPORPHYRINOGEN III SYNTHASE"/>
    <property type="match status" value="1"/>
</dbReference>
<accession>A0A2G8RY04</accession>
<dbReference type="Gene3D" id="3.40.50.10090">
    <property type="match status" value="2"/>
</dbReference>
<sequence>MLSDSGYDTGLESQEKQKPHVLLLRTPAEDGYCGTDKYEDAFRARGYRAANVSVLETVYTNLDRLQEVVYRGGADYAGVVVTSGRACGAWRLAVRQLAEGAGYTGAEGVGWSDTPFYVVGQSTASALQSIHAAPHASPYCPRDIRGSTESGTGDKLAHFIVADLAASPPAPGTASTSKKLLYLTGDKNKSTLPAIAAAAGFEVESLQVYATQGSTRFEDDLAGFLGAEAAHEREPGQAAGVEASNPWWIVHFAPSSAKHVSPIIKKYFDVPRHDGAEGAAGNRRARLAVIGPTTATALETELKMRVDVVAAKPNPEALAEGIARFDERPDS</sequence>
<dbReference type="InterPro" id="IPR039793">
    <property type="entry name" value="UROS/Hem4"/>
</dbReference>
<feature type="domain" description="Tetrapyrrole biosynthesis uroporphyrinogen III synthase" evidence="1">
    <location>
        <begin position="37"/>
        <end position="319"/>
    </location>
</feature>
<reference evidence="2 3" key="1">
    <citation type="journal article" date="2015" name="Sci. Rep.">
        <title>Chromosome-level genome map provides insights into diverse defense mechanisms in the medicinal fungus Ganoderma sinense.</title>
        <authorList>
            <person name="Zhu Y."/>
            <person name="Xu J."/>
            <person name="Sun C."/>
            <person name="Zhou S."/>
            <person name="Xu H."/>
            <person name="Nelson D.R."/>
            <person name="Qian J."/>
            <person name="Song J."/>
            <person name="Luo H."/>
            <person name="Xiang L."/>
            <person name="Li Y."/>
            <person name="Xu Z."/>
            <person name="Ji A."/>
            <person name="Wang L."/>
            <person name="Lu S."/>
            <person name="Hayward A."/>
            <person name="Sun W."/>
            <person name="Li X."/>
            <person name="Schwartz D.C."/>
            <person name="Wang Y."/>
            <person name="Chen S."/>
        </authorList>
    </citation>
    <scope>NUCLEOTIDE SEQUENCE [LARGE SCALE GENOMIC DNA]</scope>
    <source>
        <strain evidence="2 3">ZZ0214-1</strain>
    </source>
</reference>
<organism evidence="2 3">
    <name type="scientific">Ganoderma sinense ZZ0214-1</name>
    <dbReference type="NCBI Taxonomy" id="1077348"/>
    <lineage>
        <taxon>Eukaryota</taxon>
        <taxon>Fungi</taxon>
        <taxon>Dikarya</taxon>
        <taxon>Basidiomycota</taxon>
        <taxon>Agaricomycotina</taxon>
        <taxon>Agaricomycetes</taxon>
        <taxon>Polyporales</taxon>
        <taxon>Polyporaceae</taxon>
        <taxon>Ganoderma</taxon>
    </lineage>
</organism>
<dbReference type="PANTHER" id="PTHR12390:SF0">
    <property type="entry name" value="UROPORPHYRINOGEN-III SYNTHASE"/>
    <property type="match status" value="1"/>
</dbReference>
<proteinExistence type="predicted"/>
<evidence type="ECO:0000313" key="2">
    <source>
        <dbReference type="EMBL" id="PIL26198.1"/>
    </source>
</evidence>